<proteinExistence type="predicted"/>
<organism evidence="1 2">
    <name type="scientific">Mixta calida</name>
    <dbReference type="NCBI Taxonomy" id="665913"/>
    <lineage>
        <taxon>Bacteria</taxon>
        <taxon>Pseudomonadati</taxon>
        <taxon>Pseudomonadota</taxon>
        <taxon>Gammaproteobacteria</taxon>
        <taxon>Enterobacterales</taxon>
        <taxon>Erwiniaceae</taxon>
        <taxon>Mixta</taxon>
    </lineage>
</organism>
<evidence type="ECO:0000313" key="1">
    <source>
        <dbReference type="EMBL" id="AUY25593.1"/>
    </source>
</evidence>
<gene>
    <name evidence="1" type="ORF">C2E16_12185</name>
</gene>
<protein>
    <recommendedName>
        <fullName evidence="3">TumA</fullName>
    </recommendedName>
</protein>
<evidence type="ECO:0008006" key="3">
    <source>
        <dbReference type="Google" id="ProtNLM"/>
    </source>
</evidence>
<reference evidence="1 2" key="1">
    <citation type="submission" date="2018-01" db="EMBL/GenBank/DDBJ databases">
        <title>Complete and assembled Genome of Pantoea calida DSM22759T.</title>
        <authorList>
            <person name="Stevens M.J.A."/>
            <person name="Zurfluh K."/>
            <person name="Stephan R."/>
        </authorList>
    </citation>
    <scope>NUCLEOTIDE SEQUENCE [LARGE SCALE GENOMIC DNA]</scope>
    <source>
        <strain evidence="1 2">DSM 22759</strain>
    </source>
</reference>
<dbReference type="EMBL" id="CP026378">
    <property type="protein sequence ID" value="AUY25593.1"/>
    <property type="molecule type" value="Genomic_DNA"/>
</dbReference>
<dbReference type="Proteomes" id="UP000237673">
    <property type="component" value="Chromosome"/>
</dbReference>
<evidence type="ECO:0000313" key="2">
    <source>
        <dbReference type="Proteomes" id="UP000237673"/>
    </source>
</evidence>
<accession>A0ABN5HB28</accession>
<keyword evidence="2" id="KW-1185">Reference proteome</keyword>
<sequence>MDIDKISETVARIQFIADVSLVAHCEENELKMALSMVSDMARTIDTSSLEDLIFYPAKQ</sequence>
<name>A0ABN5HB28_9GAMM</name>
<dbReference type="RefSeq" id="WP_084970531.1">
    <property type="nucleotide sequence ID" value="NZ_CP026378.1"/>
</dbReference>